<comment type="caution">
    <text evidence="1">The sequence shown here is derived from an EMBL/GenBank/DDBJ whole genome shotgun (WGS) entry which is preliminary data.</text>
</comment>
<dbReference type="Pfam" id="PF20105">
    <property type="entry name" value="DUF6495"/>
    <property type="match status" value="1"/>
</dbReference>
<name>A0A5J4FVH8_9FLAO</name>
<evidence type="ECO:0000313" key="1">
    <source>
        <dbReference type="EMBL" id="GEQ86000.1"/>
    </source>
</evidence>
<keyword evidence="2" id="KW-1185">Reference proteome</keyword>
<organism evidence="1 2">
    <name type="scientific">Patiriisocius marinistellae</name>
    <dbReference type="NCBI Taxonomy" id="2494560"/>
    <lineage>
        <taxon>Bacteria</taxon>
        <taxon>Pseudomonadati</taxon>
        <taxon>Bacteroidota</taxon>
        <taxon>Flavobacteriia</taxon>
        <taxon>Flavobacteriales</taxon>
        <taxon>Flavobacteriaceae</taxon>
        <taxon>Patiriisocius</taxon>
    </lineage>
</organism>
<dbReference type="OrthoDB" id="956723at2"/>
<dbReference type="Proteomes" id="UP000326994">
    <property type="component" value="Unassembled WGS sequence"/>
</dbReference>
<dbReference type="RefSeq" id="WP_151893938.1">
    <property type="nucleotide sequence ID" value="NZ_BKCF01000002.1"/>
</dbReference>
<dbReference type="InterPro" id="IPR045470">
    <property type="entry name" value="DUF6495"/>
</dbReference>
<dbReference type="EMBL" id="BKCF01000002">
    <property type="protein sequence ID" value="GEQ86000.1"/>
    <property type="molecule type" value="Genomic_DNA"/>
</dbReference>
<gene>
    <name evidence="1" type="ORF">ULMS_15080</name>
</gene>
<evidence type="ECO:0000313" key="2">
    <source>
        <dbReference type="Proteomes" id="UP000326994"/>
    </source>
</evidence>
<protein>
    <recommendedName>
        <fullName evidence="3">Histidyl-tRNA synthetase</fullName>
    </recommendedName>
</protein>
<dbReference type="AlphaFoldDB" id="A0A5J4FVH8"/>
<reference evidence="1 2" key="1">
    <citation type="submission" date="2019-08" db="EMBL/GenBank/DDBJ databases">
        <title>Ulvibacter marinistellae sp. nov., isolated from a starfish, Patiria pectinifera.</title>
        <authorList>
            <person name="Kawano K."/>
            <person name="Ushijima N."/>
            <person name="Kihara M."/>
            <person name="Itoh H."/>
        </authorList>
    </citation>
    <scope>NUCLEOTIDE SEQUENCE [LARGE SCALE GENOMIC DNA]</scope>
    <source>
        <strain evidence="1 2">KK4</strain>
    </source>
</reference>
<sequence>MKYTRLTKEQLENLQEEFINFLATQSITGEEWTKIKEKQPEVAEEEIDIFSELVWEGALTQAKFLENISPQQLFLFSLGKAEMRLISLKIVDETKDITTTEGYAWLQKNYMNDDVEFFTATKKYENRNTDIFKLIQQGAVITKGELFGFFENILKA</sequence>
<evidence type="ECO:0008006" key="3">
    <source>
        <dbReference type="Google" id="ProtNLM"/>
    </source>
</evidence>
<accession>A0A5J4FVH8</accession>
<proteinExistence type="predicted"/>